<keyword evidence="4" id="KW-0410">Iron transport</keyword>
<dbReference type="InterPro" id="IPR003593">
    <property type="entry name" value="AAA+_ATPase"/>
</dbReference>
<dbReference type="GO" id="GO:0005886">
    <property type="term" value="C:plasma membrane"/>
    <property type="evidence" value="ECO:0007669"/>
    <property type="project" value="UniProtKB-SubCell"/>
</dbReference>
<dbReference type="InterPro" id="IPR051535">
    <property type="entry name" value="Siderophore_ABC-ATPase"/>
</dbReference>
<organism evidence="11 12">
    <name type="scientific">Porphyromonas macacae</name>
    <dbReference type="NCBI Taxonomy" id="28115"/>
    <lineage>
        <taxon>Bacteria</taxon>
        <taxon>Pseudomonadati</taxon>
        <taxon>Bacteroidota</taxon>
        <taxon>Bacteroidia</taxon>
        <taxon>Bacteroidales</taxon>
        <taxon>Porphyromonadaceae</taxon>
        <taxon>Porphyromonas</taxon>
    </lineage>
</organism>
<dbReference type="Pfam" id="PF00005">
    <property type="entry name" value="ABC_tran"/>
    <property type="match status" value="1"/>
</dbReference>
<dbReference type="SMART" id="SM00382">
    <property type="entry name" value="AAA"/>
    <property type="match status" value="1"/>
</dbReference>
<dbReference type="SUPFAM" id="SSF52540">
    <property type="entry name" value="P-loop containing nucleoside triphosphate hydrolases"/>
    <property type="match status" value="1"/>
</dbReference>
<evidence type="ECO:0000313" key="12">
    <source>
        <dbReference type="Proteomes" id="UP000254263"/>
    </source>
</evidence>
<reference evidence="11 12" key="1">
    <citation type="submission" date="2018-06" db="EMBL/GenBank/DDBJ databases">
        <authorList>
            <consortium name="Pathogen Informatics"/>
            <person name="Doyle S."/>
        </authorList>
    </citation>
    <scope>NUCLEOTIDE SEQUENCE [LARGE SCALE GENOMIC DNA]</scope>
    <source>
        <strain evidence="11 12">NCTC13100</strain>
    </source>
</reference>
<keyword evidence="8" id="KW-0406">Ion transport</keyword>
<feature type="domain" description="ABC transporter" evidence="10">
    <location>
        <begin position="11"/>
        <end position="252"/>
    </location>
</feature>
<dbReference type="GO" id="GO:0006826">
    <property type="term" value="P:iron ion transport"/>
    <property type="evidence" value="ECO:0007669"/>
    <property type="project" value="UniProtKB-KW"/>
</dbReference>
<keyword evidence="3" id="KW-1003">Cell membrane</keyword>
<keyword evidence="2" id="KW-0813">Transport</keyword>
<keyword evidence="5" id="KW-0547">Nucleotide-binding</keyword>
<proteinExistence type="predicted"/>
<evidence type="ECO:0000256" key="8">
    <source>
        <dbReference type="ARBA" id="ARBA00023065"/>
    </source>
</evidence>
<dbReference type="GO" id="GO:0016887">
    <property type="term" value="F:ATP hydrolysis activity"/>
    <property type="evidence" value="ECO:0007669"/>
    <property type="project" value="InterPro"/>
</dbReference>
<evidence type="ECO:0000256" key="9">
    <source>
        <dbReference type="ARBA" id="ARBA00023136"/>
    </source>
</evidence>
<evidence type="ECO:0000256" key="3">
    <source>
        <dbReference type="ARBA" id="ARBA00022475"/>
    </source>
</evidence>
<evidence type="ECO:0000256" key="7">
    <source>
        <dbReference type="ARBA" id="ARBA00023004"/>
    </source>
</evidence>
<evidence type="ECO:0000256" key="2">
    <source>
        <dbReference type="ARBA" id="ARBA00022448"/>
    </source>
</evidence>
<sequence length="255" mass="28279">MVSRKNDIQSMYIRNLTTGYVKNNAQKVISARLNLTAHRGQLIMLMGPNGCGKSTLMRTIIGEQKPLDGAVLFDDISVKDLSISARSRLISIVLTGNLGSDALRVGEIVEMGRYPYTGFRGKLDEQDVAIVQKALARCSLAKFVDRHLSELSDGEKQRSMIARALAQETPVMLLDEPTAHLDIPNRVSVCAMLRDLAHAEERKIIVMSTHELDLAKKYADRIWLMDREGVMHTGTPAELDEQGLFRTVFSAAAIL</sequence>
<dbReference type="EMBL" id="UGTI01000001">
    <property type="protein sequence ID" value="SUB77891.1"/>
    <property type="molecule type" value="Genomic_DNA"/>
</dbReference>
<dbReference type="InterPro" id="IPR027417">
    <property type="entry name" value="P-loop_NTPase"/>
</dbReference>
<evidence type="ECO:0000256" key="5">
    <source>
        <dbReference type="ARBA" id="ARBA00022741"/>
    </source>
</evidence>
<evidence type="ECO:0000256" key="4">
    <source>
        <dbReference type="ARBA" id="ARBA00022496"/>
    </source>
</evidence>
<keyword evidence="9" id="KW-0472">Membrane</keyword>
<evidence type="ECO:0000259" key="10">
    <source>
        <dbReference type="PROSITE" id="PS50893"/>
    </source>
</evidence>
<accession>A0A379DHT4</accession>
<dbReference type="PANTHER" id="PTHR42771">
    <property type="entry name" value="IRON(3+)-HYDROXAMATE IMPORT ATP-BINDING PROTEIN FHUC"/>
    <property type="match status" value="1"/>
</dbReference>
<dbReference type="PROSITE" id="PS50893">
    <property type="entry name" value="ABC_TRANSPORTER_2"/>
    <property type="match status" value="1"/>
</dbReference>
<dbReference type="AlphaFoldDB" id="A0A379DHT4"/>
<keyword evidence="6 11" id="KW-0067">ATP-binding</keyword>
<gene>
    <name evidence="11" type="primary">yusV</name>
    <name evidence="11" type="ORF">NCTC13100_01039</name>
</gene>
<protein>
    <submittedName>
        <fullName evidence="11">Probable siderophore transport system ATP-binding protein YusV</fullName>
    </submittedName>
</protein>
<dbReference type="InterPro" id="IPR003439">
    <property type="entry name" value="ABC_transporter-like_ATP-bd"/>
</dbReference>
<evidence type="ECO:0000313" key="11">
    <source>
        <dbReference type="EMBL" id="SUB77891.1"/>
    </source>
</evidence>
<dbReference type="GO" id="GO:0005524">
    <property type="term" value="F:ATP binding"/>
    <property type="evidence" value="ECO:0007669"/>
    <property type="project" value="UniProtKB-KW"/>
</dbReference>
<evidence type="ECO:0000256" key="1">
    <source>
        <dbReference type="ARBA" id="ARBA00004202"/>
    </source>
</evidence>
<dbReference type="CDD" id="cd03214">
    <property type="entry name" value="ABC_Iron-Siderophores_B12_Hemin"/>
    <property type="match status" value="1"/>
</dbReference>
<name>A0A379DHT4_9PORP</name>
<evidence type="ECO:0000256" key="6">
    <source>
        <dbReference type="ARBA" id="ARBA00022840"/>
    </source>
</evidence>
<keyword evidence="7" id="KW-0408">Iron</keyword>
<comment type="subcellular location">
    <subcellularLocation>
        <location evidence="1">Cell membrane</location>
        <topology evidence="1">Peripheral membrane protein</topology>
    </subcellularLocation>
</comment>
<dbReference type="PANTHER" id="PTHR42771:SF2">
    <property type="entry name" value="IRON(3+)-HYDROXAMATE IMPORT ATP-BINDING PROTEIN FHUC"/>
    <property type="match status" value="1"/>
</dbReference>
<dbReference type="Proteomes" id="UP000254263">
    <property type="component" value="Unassembled WGS sequence"/>
</dbReference>
<dbReference type="Gene3D" id="3.40.50.300">
    <property type="entry name" value="P-loop containing nucleotide triphosphate hydrolases"/>
    <property type="match status" value="1"/>
</dbReference>